<sequence length="520" mass="59630">MTRIAIISPRFEVSFWGQEYALAIVGKRAITPVAALPLLAALTPQEYVVTLIDENVESINYDALADMDIIGVTGMSVQRFRMKHILCELKKRGCFTVVGGAWVTVQEDYFEDLADVIFVGEAEESWPAFLHDWQAGRWKRRYEQSTRSDMTRVPTPRFDLLKMQDYFYAGIQISRGCPFLCEFCDIIVTFGRLPRLKTSAQVLAELDSLRVQRVKQVFIVDDNLIGNKAAIKVVLRDIVKYQEEYAYPFRFFTEATLDLAEDDELMGLMTDANIEGLFIGIETPNEDSLRETKKHHNVRPAAGSLLDRVHIIQRAGIEVTCGMIVGFDHDDATIFRAQQEFLSEAYIPHAMIGLLYATPKTPLYDRLNKEGRLDPSDITEFGTNVIPQNLSRRQLLDGYISTMQSVYDVNAYFYRLEALYLRGYLGQGQLGGVKYLKRHPWLRVKYEVMNAAVAVVLMYRLIKSVKEKDLRREYCQRLWRALKVETLPSFVSGYIVNCIIHYHYYKLVQGLSSGQFISTM</sequence>
<dbReference type="GO" id="GO:0051536">
    <property type="term" value="F:iron-sulfur cluster binding"/>
    <property type="evidence" value="ECO:0007669"/>
    <property type="project" value="UniProtKB-KW"/>
</dbReference>
<evidence type="ECO:0000256" key="1">
    <source>
        <dbReference type="ARBA" id="ARBA00001966"/>
    </source>
</evidence>
<reference evidence="8 9" key="1">
    <citation type="submission" date="2017-09" db="EMBL/GenBank/DDBJ databases">
        <title>Bloom of a denitrifying methanotroph, Candidatus Methylomirabilis limnetica, in a deep stratified lake.</title>
        <authorList>
            <person name="Graf J.S."/>
            <person name="Marchant H.K."/>
            <person name="Tienken D."/>
            <person name="Hach P.F."/>
            <person name="Brand A."/>
            <person name="Schubert C.J."/>
            <person name="Kuypers M.M."/>
            <person name="Milucka J."/>
        </authorList>
    </citation>
    <scope>NUCLEOTIDE SEQUENCE [LARGE SCALE GENOMIC DNA]</scope>
    <source>
        <strain evidence="8 9">Zug</strain>
    </source>
</reference>
<keyword evidence="2" id="KW-0949">S-adenosyl-L-methionine</keyword>
<keyword evidence="5" id="KW-0411">Iron-sulfur</keyword>
<dbReference type="GO" id="GO:0003824">
    <property type="term" value="F:catalytic activity"/>
    <property type="evidence" value="ECO:0007669"/>
    <property type="project" value="InterPro"/>
</dbReference>
<dbReference type="EMBL" id="NVQC01000024">
    <property type="protein sequence ID" value="PTL35422.1"/>
    <property type="molecule type" value="Genomic_DNA"/>
</dbReference>
<organism evidence="8 9">
    <name type="scientific">Candidatus Methylomirabilis limnetica</name>
    <dbReference type="NCBI Taxonomy" id="2033718"/>
    <lineage>
        <taxon>Bacteria</taxon>
        <taxon>Candidatus Methylomirabilota</taxon>
        <taxon>Candidatus Methylomirabilia</taxon>
        <taxon>Candidatus Methylomirabilales</taxon>
        <taxon>Candidatus Methylomirabilaceae</taxon>
        <taxon>Candidatus Methylomirabilis</taxon>
    </lineage>
</organism>
<dbReference type="PROSITE" id="PS51332">
    <property type="entry name" value="B12_BINDING"/>
    <property type="match status" value="1"/>
</dbReference>
<dbReference type="Gene3D" id="3.40.50.280">
    <property type="entry name" value="Cobalamin-binding domain"/>
    <property type="match status" value="1"/>
</dbReference>
<reference evidence="9" key="2">
    <citation type="journal article" date="2018" name="Environ. Microbiol.">
        <title>Bloom of a denitrifying methanotroph, 'Candidatus Methylomirabilis limnetica', in a deep stratified lake.</title>
        <authorList>
            <person name="Graf J.S."/>
            <person name="Mayr M.J."/>
            <person name="Marchant H.K."/>
            <person name="Tienken D."/>
            <person name="Hach P.F."/>
            <person name="Brand A."/>
            <person name="Schubert C.J."/>
            <person name="Kuypers M.M."/>
            <person name="Milucka J."/>
        </authorList>
    </citation>
    <scope>NUCLEOTIDE SEQUENCE [LARGE SCALE GENOMIC DNA]</scope>
    <source>
        <strain evidence="9">Zug</strain>
    </source>
</reference>
<dbReference type="InterPro" id="IPR006638">
    <property type="entry name" value="Elp3/MiaA/NifB-like_rSAM"/>
</dbReference>
<evidence type="ECO:0000256" key="5">
    <source>
        <dbReference type="ARBA" id="ARBA00023014"/>
    </source>
</evidence>
<protein>
    <submittedName>
        <fullName evidence="8">B12-binding domain-containing radical SAM protein</fullName>
    </submittedName>
</protein>
<dbReference type="SMART" id="SM00729">
    <property type="entry name" value="Elp3"/>
    <property type="match status" value="1"/>
</dbReference>
<dbReference type="PANTHER" id="PTHR43409">
    <property type="entry name" value="ANAEROBIC MAGNESIUM-PROTOPORPHYRIN IX MONOMETHYL ESTER CYCLASE-RELATED"/>
    <property type="match status" value="1"/>
</dbReference>
<dbReference type="InterPro" id="IPR006158">
    <property type="entry name" value="Cobalamin-bd"/>
</dbReference>
<evidence type="ECO:0000256" key="2">
    <source>
        <dbReference type="ARBA" id="ARBA00022691"/>
    </source>
</evidence>
<dbReference type="InterPro" id="IPR034466">
    <property type="entry name" value="Methyltransferase_Class_B"/>
</dbReference>
<dbReference type="InterPro" id="IPR051198">
    <property type="entry name" value="BchE-like"/>
</dbReference>
<gene>
    <name evidence="8" type="ORF">CLG94_10140</name>
</gene>
<dbReference type="PANTHER" id="PTHR43409:SF3">
    <property type="entry name" value="HYPOTHETICAL METHYLTRANSFERASE"/>
    <property type="match status" value="1"/>
</dbReference>
<dbReference type="GO" id="GO:0046872">
    <property type="term" value="F:metal ion binding"/>
    <property type="evidence" value="ECO:0007669"/>
    <property type="project" value="UniProtKB-KW"/>
</dbReference>
<evidence type="ECO:0000259" key="7">
    <source>
        <dbReference type="PROSITE" id="PS51918"/>
    </source>
</evidence>
<comment type="caution">
    <text evidence="8">The sequence shown here is derived from an EMBL/GenBank/DDBJ whole genome shotgun (WGS) entry which is preliminary data.</text>
</comment>
<dbReference type="OrthoDB" id="9801424at2"/>
<dbReference type="InterPro" id="IPR058240">
    <property type="entry name" value="rSAM_sf"/>
</dbReference>
<dbReference type="SFLD" id="SFLDS00029">
    <property type="entry name" value="Radical_SAM"/>
    <property type="match status" value="1"/>
</dbReference>
<dbReference type="Gene3D" id="3.80.30.20">
    <property type="entry name" value="tm_1862 like domain"/>
    <property type="match status" value="1"/>
</dbReference>
<evidence type="ECO:0000313" key="9">
    <source>
        <dbReference type="Proteomes" id="UP000241436"/>
    </source>
</evidence>
<dbReference type="InterPro" id="IPR034530">
    <property type="entry name" value="HpnP-like"/>
</dbReference>
<evidence type="ECO:0000256" key="4">
    <source>
        <dbReference type="ARBA" id="ARBA00023004"/>
    </source>
</evidence>
<dbReference type="InterPro" id="IPR023404">
    <property type="entry name" value="rSAM_horseshoe"/>
</dbReference>
<dbReference type="Proteomes" id="UP000241436">
    <property type="component" value="Unassembled WGS sequence"/>
</dbReference>
<dbReference type="InterPro" id="IPR025274">
    <property type="entry name" value="DUF4070"/>
</dbReference>
<dbReference type="AlphaFoldDB" id="A0A2T4TWD1"/>
<dbReference type="InterPro" id="IPR007197">
    <property type="entry name" value="rSAM"/>
</dbReference>
<dbReference type="SFLD" id="SFLDG01123">
    <property type="entry name" value="methyltransferase_(Class_B)"/>
    <property type="match status" value="1"/>
</dbReference>
<name>A0A2T4TWD1_9BACT</name>
<dbReference type="SFLD" id="SFLDF00303">
    <property type="entry name" value="hopanoid_C2-methyltransferase"/>
    <property type="match status" value="1"/>
</dbReference>
<accession>A0A2T4TWD1</accession>
<comment type="cofactor">
    <cofactor evidence="1">
        <name>[4Fe-4S] cluster</name>
        <dbReference type="ChEBI" id="CHEBI:49883"/>
    </cofactor>
</comment>
<dbReference type="Pfam" id="PF13282">
    <property type="entry name" value="DUF4070"/>
    <property type="match status" value="1"/>
</dbReference>
<keyword evidence="3" id="KW-0479">Metal-binding</keyword>
<evidence type="ECO:0000259" key="6">
    <source>
        <dbReference type="PROSITE" id="PS51332"/>
    </source>
</evidence>
<dbReference type="GO" id="GO:0005829">
    <property type="term" value="C:cytosol"/>
    <property type="evidence" value="ECO:0007669"/>
    <property type="project" value="TreeGrafter"/>
</dbReference>
<dbReference type="PROSITE" id="PS51918">
    <property type="entry name" value="RADICAL_SAM"/>
    <property type="match status" value="1"/>
</dbReference>
<keyword evidence="9" id="KW-1185">Reference proteome</keyword>
<dbReference type="SUPFAM" id="SSF102114">
    <property type="entry name" value="Radical SAM enzymes"/>
    <property type="match status" value="1"/>
</dbReference>
<dbReference type="Pfam" id="PF04055">
    <property type="entry name" value="Radical_SAM"/>
    <property type="match status" value="1"/>
</dbReference>
<feature type="domain" description="Radical SAM core" evidence="7">
    <location>
        <begin position="163"/>
        <end position="397"/>
    </location>
</feature>
<evidence type="ECO:0000313" key="8">
    <source>
        <dbReference type="EMBL" id="PTL35422.1"/>
    </source>
</evidence>
<proteinExistence type="predicted"/>
<evidence type="ECO:0000256" key="3">
    <source>
        <dbReference type="ARBA" id="ARBA00022723"/>
    </source>
</evidence>
<feature type="domain" description="B12-binding" evidence="6">
    <location>
        <begin position="1"/>
        <end position="140"/>
    </location>
</feature>
<dbReference type="SFLD" id="SFLDG01082">
    <property type="entry name" value="B12-binding_domain_containing"/>
    <property type="match status" value="1"/>
</dbReference>
<dbReference type="GO" id="GO:0031419">
    <property type="term" value="F:cobalamin binding"/>
    <property type="evidence" value="ECO:0007669"/>
    <property type="project" value="InterPro"/>
</dbReference>
<keyword evidence="4" id="KW-0408">Iron</keyword>